<comment type="caution">
    <text evidence="5">The sequence shown here is derived from an EMBL/GenBank/DDBJ whole genome shotgun (WGS) entry which is preliminary data.</text>
</comment>
<keyword evidence="6" id="KW-1185">Reference proteome</keyword>
<evidence type="ECO:0000259" key="4">
    <source>
        <dbReference type="Pfam" id="PF08028"/>
    </source>
</evidence>
<dbReference type="InterPro" id="IPR037069">
    <property type="entry name" value="AcylCoA_DH/ox_N_sf"/>
</dbReference>
<dbReference type="Proteomes" id="UP001180556">
    <property type="component" value="Unassembled WGS sequence"/>
</dbReference>
<organism evidence="5 6">
    <name type="scientific">Streptomyces stephensoniae</name>
    <dbReference type="NCBI Taxonomy" id="3375367"/>
    <lineage>
        <taxon>Bacteria</taxon>
        <taxon>Bacillati</taxon>
        <taxon>Actinomycetota</taxon>
        <taxon>Actinomycetes</taxon>
        <taxon>Kitasatosporales</taxon>
        <taxon>Streptomycetaceae</taxon>
        <taxon>Streptomyces</taxon>
    </lineage>
</organism>
<gene>
    <name evidence="5" type="ORF">RM717_30895</name>
</gene>
<sequence>MSVATTAVNATAWVPATPGSPAPGPLRAHFPAHSHDEAVAAARALAPRLRTYAAEADRQRVLSAEAVQLLDTARLFDVLTPRVWGGSGLGFATALLTAEELSRGCASAGWLCAVMGGTTWTVAQLPPEARREVFAAPSTRVALQLRLSGPPAQRVPGGYLLRGMWGRFCSGIDHAQWIIAGVNAPPAPGAEPEPHVMLLPQERTVGIDDWHTSGLRGTGSRSFTVPELRVPAHRVLPLSALNPLVPAQYGRPRTAAYRMAPDAVGTVAFAGVLLGTARAALDAYAGPARDGRGSGLDATALTATVDTARALLLADLEMLAASGTPGGTPEERARMRRDIAYAGTRCREVVNTVYEASGSAVIYDDSPVQRIWRDANTAAQHPAFDLRRWGQSPS</sequence>
<dbReference type="InterPro" id="IPR050741">
    <property type="entry name" value="Acyl-CoA_dehydrogenase"/>
</dbReference>
<dbReference type="Pfam" id="PF08028">
    <property type="entry name" value="Acyl-CoA_dh_2"/>
    <property type="match status" value="1"/>
</dbReference>
<keyword evidence="1" id="KW-0560">Oxidoreductase</keyword>
<feature type="domain" description="Acyl-CoA dehydrogenase/oxidase N-terminal" evidence="3">
    <location>
        <begin position="41"/>
        <end position="131"/>
    </location>
</feature>
<dbReference type="PANTHER" id="PTHR48083:SF19">
    <property type="entry name" value="FLAVIN-DEPENDENT MONOOXYGENASE, OXYGENASE SUBUNIT HSAA"/>
    <property type="match status" value="1"/>
</dbReference>
<dbReference type="InterPro" id="IPR009100">
    <property type="entry name" value="AcylCoA_DH/oxidase_NM_dom_sf"/>
</dbReference>
<name>A0ABU2WBQ5_9ACTN</name>
<dbReference type="Gene3D" id="1.20.140.10">
    <property type="entry name" value="Butyryl-CoA Dehydrogenase, subunit A, domain 3"/>
    <property type="match status" value="1"/>
</dbReference>
<dbReference type="RefSeq" id="WP_311605743.1">
    <property type="nucleotide sequence ID" value="NZ_JAVRFG010000063.1"/>
</dbReference>
<accession>A0ABU2WBQ5</accession>
<dbReference type="SUPFAM" id="SSF47203">
    <property type="entry name" value="Acyl-CoA dehydrogenase C-terminal domain-like"/>
    <property type="match status" value="1"/>
</dbReference>
<comment type="similarity">
    <text evidence="2">Belongs to the HpaH/HsaA monooxygenase family.</text>
</comment>
<dbReference type="Gene3D" id="2.40.110.10">
    <property type="entry name" value="Butyryl-CoA Dehydrogenase, subunit A, domain 2"/>
    <property type="match status" value="1"/>
</dbReference>
<reference evidence="6" key="1">
    <citation type="submission" date="2023-07" db="EMBL/GenBank/DDBJ databases">
        <title>30 novel species of actinomycetes from the DSMZ collection.</title>
        <authorList>
            <person name="Nouioui I."/>
        </authorList>
    </citation>
    <scope>NUCLEOTIDE SEQUENCE [LARGE SCALE GENOMIC DNA]</scope>
    <source>
        <strain evidence="6">DSM 40932</strain>
    </source>
</reference>
<dbReference type="InterPro" id="IPR013786">
    <property type="entry name" value="AcylCoA_DH/ox_N"/>
</dbReference>
<feature type="domain" description="Acyl-CoA dehydrogenase C-terminal" evidence="4">
    <location>
        <begin position="269"/>
        <end position="385"/>
    </location>
</feature>
<protein>
    <submittedName>
        <fullName evidence="5">Acyl-CoA dehydrogenase family protein</fullName>
    </submittedName>
</protein>
<evidence type="ECO:0000256" key="2">
    <source>
        <dbReference type="ARBA" id="ARBA00049661"/>
    </source>
</evidence>
<evidence type="ECO:0000259" key="3">
    <source>
        <dbReference type="Pfam" id="PF02771"/>
    </source>
</evidence>
<evidence type="ECO:0000313" key="6">
    <source>
        <dbReference type="Proteomes" id="UP001180556"/>
    </source>
</evidence>
<dbReference type="PANTHER" id="PTHR48083">
    <property type="entry name" value="MEDIUM-CHAIN SPECIFIC ACYL-COA DEHYDROGENASE, MITOCHONDRIAL-RELATED"/>
    <property type="match status" value="1"/>
</dbReference>
<dbReference type="InterPro" id="IPR046373">
    <property type="entry name" value="Acyl-CoA_Oxase/DH_mid-dom_sf"/>
</dbReference>
<dbReference type="EMBL" id="JAVRFG010000063">
    <property type="protein sequence ID" value="MDT0494908.1"/>
    <property type="molecule type" value="Genomic_DNA"/>
</dbReference>
<dbReference type="Gene3D" id="1.10.540.10">
    <property type="entry name" value="Acyl-CoA dehydrogenase/oxidase, N-terminal domain"/>
    <property type="match status" value="1"/>
</dbReference>
<evidence type="ECO:0000256" key="1">
    <source>
        <dbReference type="ARBA" id="ARBA00023002"/>
    </source>
</evidence>
<proteinExistence type="inferred from homology"/>
<dbReference type="InterPro" id="IPR013107">
    <property type="entry name" value="Acyl-CoA_DH_C"/>
</dbReference>
<evidence type="ECO:0000313" key="5">
    <source>
        <dbReference type="EMBL" id="MDT0494908.1"/>
    </source>
</evidence>
<dbReference type="InterPro" id="IPR036250">
    <property type="entry name" value="AcylCo_DH-like_C"/>
</dbReference>
<dbReference type="Pfam" id="PF02771">
    <property type="entry name" value="Acyl-CoA_dh_N"/>
    <property type="match status" value="1"/>
</dbReference>
<dbReference type="SUPFAM" id="SSF56645">
    <property type="entry name" value="Acyl-CoA dehydrogenase NM domain-like"/>
    <property type="match status" value="1"/>
</dbReference>
<dbReference type="PIRSF" id="PIRSF016578">
    <property type="entry name" value="HsaA"/>
    <property type="match status" value="1"/>
</dbReference>